<organism evidence="11 12">
    <name type="scientific">Chenopodium quinoa</name>
    <name type="common">Quinoa</name>
    <dbReference type="NCBI Taxonomy" id="63459"/>
    <lineage>
        <taxon>Eukaryota</taxon>
        <taxon>Viridiplantae</taxon>
        <taxon>Streptophyta</taxon>
        <taxon>Embryophyta</taxon>
        <taxon>Tracheophyta</taxon>
        <taxon>Spermatophyta</taxon>
        <taxon>Magnoliopsida</taxon>
        <taxon>eudicotyledons</taxon>
        <taxon>Gunneridae</taxon>
        <taxon>Pentapetalae</taxon>
        <taxon>Caryophyllales</taxon>
        <taxon>Chenopodiaceae</taxon>
        <taxon>Chenopodioideae</taxon>
        <taxon>Atripliceae</taxon>
        <taxon>Chenopodium</taxon>
    </lineage>
</organism>
<evidence type="ECO:0000256" key="6">
    <source>
        <dbReference type="ARBA" id="ARBA00025211"/>
    </source>
</evidence>
<reference evidence="11" key="2">
    <citation type="submission" date="2021-03" db="UniProtKB">
        <authorList>
            <consortium name="EnsemblPlants"/>
        </authorList>
    </citation>
    <scope>IDENTIFICATION</scope>
</reference>
<comment type="function">
    <text evidence="6">The pyruvate dehydrogenase complex catalyzes the overall conversion of pyruvate to acetyl-CoA and CO(2). It contains multiple copies of three enzymatic components: pyruvate dehydrogenase (E1), dihydrolipoamide acetyltransferase (E2) and lipoamide dehydrogenase (E3).</text>
</comment>
<feature type="region of interest" description="Disordered" evidence="9">
    <location>
        <begin position="464"/>
        <end position="485"/>
    </location>
</feature>
<dbReference type="Pfam" id="PF00676">
    <property type="entry name" value="E1_dh"/>
    <property type="match status" value="1"/>
</dbReference>
<evidence type="ECO:0000256" key="2">
    <source>
        <dbReference type="ARBA" id="ARBA00011130"/>
    </source>
</evidence>
<accession>A0A803LPH5</accession>
<dbReference type="GO" id="GO:0006086">
    <property type="term" value="P:pyruvate decarboxylation to acetyl-CoA"/>
    <property type="evidence" value="ECO:0007669"/>
    <property type="project" value="InterPro"/>
</dbReference>
<dbReference type="Gramene" id="AUR62016854-RA">
    <property type="protein sequence ID" value="AUR62016854-RA:cds"/>
    <property type="gene ID" value="AUR62016854"/>
</dbReference>
<evidence type="ECO:0000256" key="9">
    <source>
        <dbReference type="SAM" id="MobiDB-lite"/>
    </source>
</evidence>
<dbReference type="InterPro" id="IPR029061">
    <property type="entry name" value="THDP-binding"/>
</dbReference>
<evidence type="ECO:0000313" key="11">
    <source>
        <dbReference type="EnsemblPlants" id="AUR62016854-RA:cds"/>
    </source>
</evidence>
<comment type="catalytic activity">
    <reaction evidence="7">
        <text>N(6)-[(R)-lipoyl]-L-lysyl-[protein] + pyruvate + H(+) = N(6)-[(R)-S(8)-acetyldihydrolipoyl]-L-lysyl-[protein] + CO2</text>
        <dbReference type="Rhea" id="RHEA:19189"/>
        <dbReference type="Rhea" id="RHEA-COMP:10474"/>
        <dbReference type="Rhea" id="RHEA-COMP:10478"/>
        <dbReference type="ChEBI" id="CHEBI:15361"/>
        <dbReference type="ChEBI" id="CHEBI:15378"/>
        <dbReference type="ChEBI" id="CHEBI:16526"/>
        <dbReference type="ChEBI" id="CHEBI:83099"/>
        <dbReference type="ChEBI" id="CHEBI:83111"/>
        <dbReference type="EC" id="1.2.4.1"/>
    </reaction>
</comment>
<keyword evidence="4 7" id="KW-0786">Thiamine pyrophosphate</keyword>
<keyword evidence="8" id="KW-0175">Coiled coil</keyword>
<keyword evidence="5 7" id="KW-0670">Pyruvate</keyword>
<evidence type="ECO:0000256" key="4">
    <source>
        <dbReference type="ARBA" id="ARBA00023052"/>
    </source>
</evidence>
<dbReference type="PANTHER" id="PTHR11516:SF60">
    <property type="entry name" value="PYRUVATE DEHYDROGENASE E1 COMPONENT SUBUNIT ALPHA"/>
    <property type="match status" value="1"/>
</dbReference>
<feature type="region of interest" description="Disordered" evidence="9">
    <location>
        <begin position="411"/>
        <end position="430"/>
    </location>
</feature>
<evidence type="ECO:0000256" key="1">
    <source>
        <dbReference type="ARBA" id="ARBA00001964"/>
    </source>
</evidence>
<feature type="domain" description="Dehydrogenase E1 component" evidence="10">
    <location>
        <begin position="14"/>
        <end position="313"/>
    </location>
</feature>
<keyword evidence="3 7" id="KW-0560">Oxidoreductase</keyword>
<feature type="coiled-coil region" evidence="8">
    <location>
        <begin position="282"/>
        <end position="309"/>
    </location>
</feature>
<dbReference type="Proteomes" id="UP000596660">
    <property type="component" value="Unplaced"/>
</dbReference>
<evidence type="ECO:0000256" key="8">
    <source>
        <dbReference type="SAM" id="Coils"/>
    </source>
</evidence>
<dbReference type="CDD" id="cd02000">
    <property type="entry name" value="TPP_E1_PDC_ADC_BCADC"/>
    <property type="match status" value="1"/>
</dbReference>
<dbReference type="EnsemblPlants" id="AUR62016854-RA">
    <property type="protein sequence ID" value="AUR62016854-RA:cds"/>
    <property type="gene ID" value="AUR62016854"/>
</dbReference>
<evidence type="ECO:0000313" key="12">
    <source>
        <dbReference type="Proteomes" id="UP000596660"/>
    </source>
</evidence>
<dbReference type="NCBIfam" id="TIGR03182">
    <property type="entry name" value="PDH_E1_alph_y"/>
    <property type="match status" value="1"/>
</dbReference>
<comment type="cofactor">
    <cofactor evidence="1 7">
        <name>thiamine diphosphate</name>
        <dbReference type="ChEBI" id="CHEBI:58937"/>
    </cofactor>
</comment>
<dbReference type="PANTHER" id="PTHR11516">
    <property type="entry name" value="PYRUVATE DEHYDROGENASE E1 COMPONENT, ALPHA SUBUNIT BACTERIAL AND ORGANELLAR"/>
    <property type="match status" value="1"/>
</dbReference>
<dbReference type="InterPro" id="IPR050642">
    <property type="entry name" value="PDH_E1_Alpha_Subunit"/>
</dbReference>
<sequence length="546" mass="61557">MITKEEGLLLYEDMTLGRMFENMCAQLYYREKIFGFIHLYNGQEAISTGFIKLLSQKDSIVSTYRDHVHALSKGVPARAVMSELIGKATGCCHGQGGLLHMFSKEHNFLGGFAFIGEGIPIAAGAAFTSKYKREVLKEKCDDVTVAFFGDGTCNNGQFFECLNMAALWKLPIIFVVENNLWAIGMSHLRATSDPAIWKKGPAFGMPGVHVDGMDVLKVREVAKEAVNRARTGEGPTLVECETYRFRGHSLADSDDLRDPAEKARYRVRDPIDCLKKYLIENKLASEADLKAIEKKIDELVEEAVEFADQSPAPLRSQLLENVFADPKGFGIGLDANEIEPNNKEIGREMIRLRKVMIREPDAIGKETKVEESMHLQMGDDQRSQVRTFTPKNHIMMETLHKLSLREAVVSHSTPSSSVVEDDDTNKKTSSFVNEKENDYVDADADQVHSPRDSTYIKGEYQVQVPKEKDTSVPGPRNDSSQRSLEFKSKVRRNKNSFEAIVSASSFQRRRIRERTRKQIKSLHSNHAYPIIKSNFHAGYSKSSKYR</sequence>
<name>A0A803LPH5_CHEQI</name>
<protein>
    <recommendedName>
        <fullName evidence="7">Pyruvate dehydrogenase E1 component subunit alpha</fullName>
        <ecNumber evidence="7">1.2.4.1</ecNumber>
    </recommendedName>
</protein>
<dbReference type="SUPFAM" id="SSF52518">
    <property type="entry name" value="Thiamin diphosphate-binding fold (THDP-binding)"/>
    <property type="match status" value="1"/>
</dbReference>
<dbReference type="GO" id="GO:0004739">
    <property type="term" value="F:pyruvate dehydrogenase (acetyl-transferring) activity"/>
    <property type="evidence" value="ECO:0007669"/>
    <property type="project" value="UniProtKB-UniRule"/>
</dbReference>
<dbReference type="Gene3D" id="3.40.50.970">
    <property type="match status" value="1"/>
</dbReference>
<keyword evidence="12" id="KW-1185">Reference proteome</keyword>
<reference evidence="11" key="1">
    <citation type="journal article" date="2017" name="Nature">
        <title>The genome of Chenopodium quinoa.</title>
        <authorList>
            <person name="Jarvis D.E."/>
            <person name="Ho Y.S."/>
            <person name="Lightfoot D.J."/>
            <person name="Schmoeckel S.M."/>
            <person name="Li B."/>
            <person name="Borm T.J.A."/>
            <person name="Ohyanagi H."/>
            <person name="Mineta K."/>
            <person name="Michell C.T."/>
            <person name="Saber N."/>
            <person name="Kharbatia N.M."/>
            <person name="Rupper R.R."/>
            <person name="Sharp A.R."/>
            <person name="Dally N."/>
            <person name="Boughton B.A."/>
            <person name="Woo Y.H."/>
            <person name="Gao G."/>
            <person name="Schijlen E.G.W.M."/>
            <person name="Guo X."/>
            <person name="Momin A.A."/>
            <person name="Negrao S."/>
            <person name="Al-Babili S."/>
            <person name="Gehring C."/>
            <person name="Roessner U."/>
            <person name="Jung C."/>
            <person name="Murphy K."/>
            <person name="Arold S.T."/>
            <person name="Gojobori T."/>
            <person name="van der Linden C.G."/>
            <person name="van Loo E.N."/>
            <person name="Jellen E.N."/>
            <person name="Maughan P.J."/>
            <person name="Tester M."/>
        </authorList>
    </citation>
    <scope>NUCLEOTIDE SEQUENCE [LARGE SCALE GENOMIC DNA]</scope>
    <source>
        <strain evidence="11">cv. PI 614886</strain>
    </source>
</reference>
<evidence type="ECO:0000256" key="7">
    <source>
        <dbReference type="RuleBase" id="RU361139"/>
    </source>
</evidence>
<dbReference type="EC" id="1.2.4.1" evidence="7"/>
<evidence type="ECO:0000259" key="10">
    <source>
        <dbReference type="Pfam" id="PF00676"/>
    </source>
</evidence>
<comment type="subunit">
    <text evidence="2">Tetramer of 2 alpha and 2 beta subunits.</text>
</comment>
<dbReference type="AlphaFoldDB" id="A0A803LPH5"/>
<dbReference type="InterPro" id="IPR017597">
    <property type="entry name" value="Pyrv_DH_E1_asu_subgrp-y"/>
</dbReference>
<evidence type="ECO:0000256" key="5">
    <source>
        <dbReference type="ARBA" id="ARBA00023317"/>
    </source>
</evidence>
<dbReference type="InterPro" id="IPR001017">
    <property type="entry name" value="DH_E1"/>
</dbReference>
<evidence type="ECO:0000256" key="3">
    <source>
        <dbReference type="ARBA" id="ARBA00023002"/>
    </source>
</evidence>
<proteinExistence type="predicted"/>